<accession>A0ABT1ZRP5</accession>
<keyword evidence="1" id="KW-0812">Transmembrane</keyword>
<feature type="transmembrane region" description="Helical" evidence="1">
    <location>
        <begin position="40"/>
        <end position="65"/>
    </location>
</feature>
<sequence length="135" mass="14108">MGFLAAGGRIAATLAAMVGTRLELAAVEFQEDARRLLGHVAWTLLAVFLAAGALLLAALFVIALFWDTYRLQAVGGMAVLFGALAGIILMKVRAGMNAEAPLLSATLAELRNDIDYLRHAAAHHTANAHAGGADE</sequence>
<dbReference type="Pfam" id="PF07332">
    <property type="entry name" value="Phage_holin_3_6"/>
    <property type="match status" value="1"/>
</dbReference>
<keyword evidence="1" id="KW-1133">Transmembrane helix</keyword>
<feature type="transmembrane region" description="Helical" evidence="1">
    <location>
        <begin position="71"/>
        <end position="90"/>
    </location>
</feature>
<gene>
    <name evidence="2" type="ORF">NX784_13360</name>
</gene>
<keyword evidence="3" id="KW-1185">Reference proteome</keyword>
<dbReference type="RefSeq" id="WP_258817158.1">
    <property type="nucleotide sequence ID" value="NZ_JANUGW010000008.1"/>
</dbReference>
<dbReference type="Proteomes" id="UP001204151">
    <property type="component" value="Unassembled WGS sequence"/>
</dbReference>
<proteinExistence type="predicted"/>
<evidence type="ECO:0000313" key="3">
    <source>
        <dbReference type="Proteomes" id="UP001204151"/>
    </source>
</evidence>
<keyword evidence="1" id="KW-0472">Membrane</keyword>
<evidence type="ECO:0000313" key="2">
    <source>
        <dbReference type="EMBL" id="MCS0582583.1"/>
    </source>
</evidence>
<dbReference type="InterPro" id="IPR009937">
    <property type="entry name" value="Phage_holin_3_6"/>
</dbReference>
<comment type="caution">
    <text evidence="2">The sequence shown here is derived from an EMBL/GenBank/DDBJ whole genome shotgun (WGS) entry which is preliminary data.</text>
</comment>
<organism evidence="2 3">
    <name type="scientific">Massilia pinisoli</name>
    <dbReference type="NCBI Taxonomy" id="1772194"/>
    <lineage>
        <taxon>Bacteria</taxon>
        <taxon>Pseudomonadati</taxon>
        <taxon>Pseudomonadota</taxon>
        <taxon>Betaproteobacteria</taxon>
        <taxon>Burkholderiales</taxon>
        <taxon>Oxalobacteraceae</taxon>
        <taxon>Telluria group</taxon>
        <taxon>Massilia</taxon>
    </lineage>
</organism>
<dbReference type="EMBL" id="JANUGW010000008">
    <property type="protein sequence ID" value="MCS0582583.1"/>
    <property type="molecule type" value="Genomic_DNA"/>
</dbReference>
<evidence type="ECO:0000256" key="1">
    <source>
        <dbReference type="SAM" id="Phobius"/>
    </source>
</evidence>
<reference evidence="2 3" key="1">
    <citation type="submission" date="2022-08" db="EMBL/GenBank/DDBJ databases">
        <title>Reclassification of Massilia species as members of the genera Telluria, Duganella, Pseudoduganella, Mokoshia gen. nov. and Zemynaea gen. nov. using orthogonal and non-orthogonal genome-based approaches.</title>
        <authorList>
            <person name="Bowman J.P."/>
        </authorList>
    </citation>
    <scope>NUCLEOTIDE SEQUENCE [LARGE SCALE GENOMIC DNA]</scope>
    <source>
        <strain evidence="2 3">JCM 31316</strain>
    </source>
</reference>
<name>A0ABT1ZRP5_9BURK</name>
<protein>
    <submittedName>
        <fullName evidence="2">Phage holin family protein</fullName>
    </submittedName>
</protein>